<gene>
    <name evidence="2" type="ORF">Slati_4006100</name>
</gene>
<sequence>MECLEAETTREDEQQTGAGAPSQRRCAAFLSVPNDTTAHQQQPVWDREAEIMHF</sequence>
<comment type="caution">
    <text evidence="2">The sequence shown here is derived from an EMBL/GenBank/DDBJ whole genome shotgun (WGS) entry which is preliminary data.</text>
</comment>
<organism evidence="2">
    <name type="scientific">Sesamum latifolium</name>
    <dbReference type="NCBI Taxonomy" id="2727402"/>
    <lineage>
        <taxon>Eukaryota</taxon>
        <taxon>Viridiplantae</taxon>
        <taxon>Streptophyta</taxon>
        <taxon>Embryophyta</taxon>
        <taxon>Tracheophyta</taxon>
        <taxon>Spermatophyta</taxon>
        <taxon>Magnoliopsida</taxon>
        <taxon>eudicotyledons</taxon>
        <taxon>Gunneridae</taxon>
        <taxon>Pentapetalae</taxon>
        <taxon>asterids</taxon>
        <taxon>lamiids</taxon>
        <taxon>Lamiales</taxon>
        <taxon>Pedaliaceae</taxon>
        <taxon>Sesamum</taxon>
    </lineage>
</organism>
<dbReference type="AlphaFoldDB" id="A0AAW2TQJ7"/>
<evidence type="ECO:0000256" key="1">
    <source>
        <dbReference type="SAM" id="MobiDB-lite"/>
    </source>
</evidence>
<feature type="region of interest" description="Disordered" evidence="1">
    <location>
        <begin position="1"/>
        <end position="24"/>
    </location>
</feature>
<evidence type="ECO:0000313" key="2">
    <source>
        <dbReference type="EMBL" id="KAL0406922.1"/>
    </source>
</evidence>
<name>A0AAW2TQJ7_9LAMI</name>
<reference evidence="2" key="2">
    <citation type="journal article" date="2024" name="Plant">
        <title>Genomic evolution and insights into agronomic trait innovations of Sesamum species.</title>
        <authorList>
            <person name="Miao H."/>
            <person name="Wang L."/>
            <person name="Qu L."/>
            <person name="Liu H."/>
            <person name="Sun Y."/>
            <person name="Le M."/>
            <person name="Wang Q."/>
            <person name="Wei S."/>
            <person name="Zheng Y."/>
            <person name="Lin W."/>
            <person name="Duan Y."/>
            <person name="Cao H."/>
            <person name="Xiong S."/>
            <person name="Wang X."/>
            <person name="Wei L."/>
            <person name="Li C."/>
            <person name="Ma Q."/>
            <person name="Ju M."/>
            <person name="Zhao R."/>
            <person name="Li G."/>
            <person name="Mu C."/>
            <person name="Tian Q."/>
            <person name="Mei H."/>
            <person name="Zhang T."/>
            <person name="Gao T."/>
            <person name="Zhang H."/>
        </authorList>
    </citation>
    <scope>NUCLEOTIDE SEQUENCE</scope>
    <source>
        <strain evidence="2">KEN1</strain>
    </source>
</reference>
<accession>A0AAW2TQJ7</accession>
<reference evidence="2" key="1">
    <citation type="submission" date="2020-06" db="EMBL/GenBank/DDBJ databases">
        <authorList>
            <person name="Li T."/>
            <person name="Hu X."/>
            <person name="Zhang T."/>
            <person name="Song X."/>
            <person name="Zhang H."/>
            <person name="Dai N."/>
            <person name="Sheng W."/>
            <person name="Hou X."/>
            <person name="Wei L."/>
        </authorList>
    </citation>
    <scope>NUCLEOTIDE SEQUENCE</scope>
    <source>
        <strain evidence="2">KEN1</strain>
        <tissue evidence="2">Leaf</tissue>
    </source>
</reference>
<dbReference type="EMBL" id="JACGWN010000014">
    <property type="protein sequence ID" value="KAL0406922.1"/>
    <property type="molecule type" value="Genomic_DNA"/>
</dbReference>
<proteinExistence type="predicted"/>
<protein>
    <submittedName>
        <fullName evidence="2">Uncharacterized protein</fullName>
    </submittedName>
</protein>